<dbReference type="RefSeq" id="WP_284244445.1">
    <property type="nucleotide sequence ID" value="NZ_BSST01000001.1"/>
</dbReference>
<dbReference type="PANTHER" id="PTHR43792">
    <property type="entry name" value="GNAT FAMILY, PUTATIVE (AFU_ORTHOLOGUE AFUA_3G00765)-RELATED-RELATED"/>
    <property type="match status" value="1"/>
</dbReference>
<dbReference type="InterPro" id="IPR016181">
    <property type="entry name" value="Acyl_CoA_acyltransferase"/>
</dbReference>
<comment type="similarity">
    <text evidence="3">Belongs to the acetyltransferase family. RimJ subfamily.</text>
</comment>
<gene>
    <name evidence="5" type="ORF">tinsulaeT_19030</name>
</gene>
<evidence type="ECO:0000256" key="2">
    <source>
        <dbReference type="ARBA" id="ARBA00023315"/>
    </source>
</evidence>
<reference evidence="5 6" key="1">
    <citation type="submission" date="2023-03" db="EMBL/GenBank/DDBJ databases">
        <title>Draft genome sequence of Thalassotalea insulae KCTC 62186T.</title>
        <authorList>
            <person name="Sawabe T."/>
        </authorList>
    </citation>
    <scope>NUCLEOTIDE SEQUENCE [LARGE SCALE GENOMIC DNA]</scope>
    <source>
        <strain evidence="5 6">KCTC 62186</strain>
    </source>
</reference>
<evidence type="ECO:0000313" key="6">
    <source>
        <dbReference type="Proteomes" id="UP001157186"/>
    </source>
</evidence>
<dbReference type="SUPFAM" id="SSF55729">
    <property type="entry name" value="Acyl-CoA N-acyltransferases (Nat)"/>
    <property type="match status" value="1"/>
</dbReference>
<dbReference type="Proteomes" id="UP001157186">
    <property type="component" value="Unassembled WGS sequence"/>
</dbReference>
<feature type="domain" description="N-acetyltransferase" evidence="4">
    <location>
        <begin position="15"/>
        <end position="171"/>
    </location>
</feature>
<evidence type="ECO:0000313" key="5">
    <source>
        <dbReference type="EMBL" id="GLX78563.1"/>
    </source>
</evidence>
<dbReference type="PANTHER" id="PTHR43792:SF8">
    <property type="entry name" value="[RIBOSOMAL PROTEIN US5]-ALANINE N-ACETYLTRANSFERASE"/>
    <property type="match status" value="1"/>
</dbReference>
<dbReference type="InterPro" id="IPR000182">
    <property type="entry name" value="GNAT_dom"/>
</dbReference>
<proteinExistence type="inferred from homology"/>
<evidence type="ECO:0000259" key="4">
    <source>
        <dbReference type="PROSITE" id="PS51186"/>
    </source>
</evidence>
<protein>
    <submittedName>
        <fullName evidence="5">Alanine acetyltransferase</fullName>
    </submittedName>
</protein>
<evidence type="ECO:0000256" key="3">
    <source>
        <dbReference type="ARBA" id="ARBA00038502"/>
    </source>
</evidence>
<dbReference type="PROSITE" id="PS51186">
    <property type="entry name" value="GNAT"/>
    <property type="match status" value="1"/>
</dbReference>
<sequence>MQIRLVTINDARALSDFYQANHDHLTRWEPLRPDDYHTLTAWQLRLEQWQREQEQQQAAYFIGLSENKRDIIATCSLTNIIKGPFQAGNLGYGIAKKHQGKGLMKKLCQQTIDYAFNELKLNRIMANYLPDNHRSAGLLQNLGFEKEGYAQKYLKINGQWQDHVLTALINPSNH</sequence>
<dbReference type="Gene3D" id="3.40.630.30">
    <property type="match status" value="1"/>
</dbReference>
<keyword evidence="1" id="KW-0808">Transferase</keyword>
<comment type="caution">
    <text evidence="5">The sequence shown here is derived from an EMBL/GenBank/DDBJ whole genome shotgun (WGS) entry which is preliminary data.</text>
</comment>
<keyword evidence="6" id="KW-1185">Reference proteome</keyword>
<name>A0ABQ6GRI1_9GAMM</name>
<keyword evidence="2" id="KW-0012">Acyltransferase</keyword>
<evidence type="ECO:0000256" key="1">
    <source>
        <dbReference type="ARBA" id="ARBA00022679"/>
    </source>
</evidence>
<dbReference type="Pfam" id="PF13302">
    <property type="entry name" value="Acetyltransf_3"/>
    <property type="match status" value="1"/>
</dbReference>
<dbReference type="EMBL" id="BSST01000001">
    <property type="protein sequence ID" value="GLX78563.1"/>
    <property type="molecule type" value="Genomic_DNA"/>
</dbReference>
<dbReference type="InterPro" id="IPR051531">
    <property type="entry name" value="N-acetyltransferase"/>
</dbReference>
<organism evidence="5 6">
    <name type="scientific">Thalassotalea insulae</name>
    <dbReference type="NCBI Taxonomy" id="2056778"/>
    <lineage>
        <taxon>Bacteria</taxon>
        <taxon>Pseudomonadati</taxon>
        <taxon>Pseudomonadota</taxon>
        <taxon>Gammaproteobacteria</taxon>
        <taxon>Alteromonadales</taxon>
        <taxon>Colwelliaceae</taxon>
        <taxon>Thalassotalea</taxon>
    </lineage>
</organism>
<accession>A0ABQ6GRI1</accession>